<evidence type="ECO:0000256" key="12">
    <source>
        <dbReference type="ARBA" id="ARBA00023155"/>
    </source>
</evidence>
<dbReference type="GO" id="GO:0003677">
    <property type="term" value="F:DNA binding"/>
    <property type="evidence" value="ECO:0007669"/>
    <property type="project" value="UniProtKB-UniRule"/>
</dbReference>
<evidence type="ECO:0000256" key="7">
    <source>
        <dbReference type="ARBA" id="ARBA00022771"/>
    </source>
</evidence>
<dbReference type="GO" id="GO:0008270">
    <property type="term" value="F:zinc ion binding"/>
    <property type="evidence" value="ECO:0007669"/>
    <property type="project" value="UniProtKB-KW"/>
</dbReference>
<feature type="region of interest" description="Disordered" evidence="17">
    <location>
        <begin position="580"/>
        <end position="602"/>
    </location>
</feature>
<dbReference type="SUPFAM" id="SSF57667">
    <property type="entry name" value="beta-beta-alpha zinc fingers"/>
    <property type="match status" value="1"/>
</dbReference>
<keyword evidence="14 15" id="KW-0539">Nucleus</keyword>
<evidence type="ECO:0000256" key="1">
    <source>
        <dbReference type="ARBA" id="ARBA00004123"/>
    </source>
</evidence>
<keyword evidence="7" id="KW-0863">Zinc-finger</keyword>
<comment type="subcellular location">
    <subcellularLocation>
        <location evidence="1 15 16">Nucleus</location>
    </subcellularLocation>
</comment>
<evidence type="ECO:0000256" key="5">
    <source>
        <dbReference type="ARBA" id="ARBA00022723"/>
    </source>
</evidence>
<dbReference type="OrthoDB" id="9934076at2759"/>
<keyword evidence="4" id="KW-0597">Phosphoprotein</keyword>
<dbReference type="Pfam" id="PF11569">
    <property type="entry name" value="Homez"/>
    <property type="match status" value="1"/>
</dbReference>
<dbReference type="SMART" id="SM00389">
    <property type="entry name" value="HOX"/>
    <property type="match status" value="4"/>
</dbReference>
<dbReference type="Pfam" id="PF18387">
    <property type="entry name" value="zf_C2H2_ZHX"/>
    <property type="match status" value="1"/>
</dbReference>
<dbReference type="AlphaFoldDB" id="A0A8J0TYS6"/>
<feature type="DNA-binding region" description="Homeobox" evidence="15">
    <location>
        <begin position="611"/>
        <end position="658"/>
    </location>
</feature>
<protein>
    <submittedName>
        <fullName evidence="20">Zinc fingers and homeoboxes 3 S homeolog isoform X1</fullName>
    </submittedName>
</protein>
<dbReference type="PROSITE" id="PS00028">
    <property type="entry name" value="ZINC_FINGER_C2H2_1"/>
    <property type="match status" value="1"/>
</dbReference>
<dbReference type="FunFam" id="1.10.10.60:FF:000212">
    <property type="entry name" value="Zinc fingers and homeoboxes protein 3"/>
    <property type="match status" value="1"/>
</dbReference>
<dbReference type="Xenbase" id="XB-GENE-866490">
    <property type="gene designation" value="zhx3.S"/>
</dbReference>
<feature type="DNA-binding region" description="Homeobox" evidence="15">
    <location>
        <begin position="739"/>
        <end position="798"/>
    </location>
</feature>
<feature type="DNA-binding region" description="Homeobox" evidence="15">
    <location>
        <begin position="489"/>
        <end position="548"/>
    </location>
</feature>
<gene>
    <name evidence="20 21" type="primary">zhx3.S</name>
    <name evidence="20" type="synonym">zhx3</name>
</gene>
<feature type="domain" description="Homeobox" evidence="18">
    <location>
        <begin position="487"/>
        <end position="547"/>
    </location>
</feature>
<feature type="compositionally biased region" description="Basic and acidic residues" evidence="17">
    <location>
        <begin position="22"/>
        <end position="39"/>
    </location>
</feature>
<keyword evidence="12 15" id="KW-0371">Homeobox</keyword>
<evidence type="ECO:0000256" key="16">
    <source>
        <dbReference type="RuleBase" id="RU000682"/>
    </source>
</evidence>
<dbReference type="Gene3D" id="1.10.10.60">
    <property type="entry name" value="Homeodomain-like"/>
    <property type="match status" value="5"/>
</dbReference>
<evidence type="ECO:0000256" key="2">
    <source>
        <dbReference type="ARBA" id="ARBA00007440"/>
    </source>
</evidence>
<evidence type="ECO:0000256" key="10">
    <source>
        <dbReference type="ARBA" id="ARBA00023015"/>
    </source>
</evidence>
<feature type="region of interest" description="Disordered" evidence="17">
    <location>
        <begin position="470"/>
        <end position="492"/>
    </location>
</feature>
<keyword evidence="19" id="KW-1185">Reference proteome</keyword>
<evidence type="ECO:0000256" key="11">
    <source>
        <dbReference type="ARBA" id="ARBA00023125"/>
    </source>
</evidence>
<keyword evidence="10" id="KW-0805">Transcription regulation</keyword>
<name>A0A8J0TYS6_XENLA</name>
<dbReference type="SMART" id="SM00355">
    <property type="entry name" value="ZnF_C2H2"/>
    <property type="match status" value="2"/>
</dbReference>
<feature type="DNA-binding region" description="Homeobox" evidence="15">
    <location>
        <begin position="317"/>
        <end position="359"/>
    </location>
</feature>
<dbReference type="Gene3D" id="3.30.160.60">
    <property type="entry name" value="Classic Zinc Finger"/>
    <property type="match status" value="1"/>
</dbReference>
<evidence type="ECO:0000313" key="21">
    <source>
        <dbReference type="Xenbase" id="XB-GENE-866490"/>
    </source>
</evidence>
<dbReference type="Proteomes" id="UP000186698">
    <property type="component" value="Chromosome 9_10S"/>
</dbReference>
<comment type="similarity">
    <text evidence="2">Belongs to the ZHX family.</text>
</comment>
<dbReference type="FunFam" id="1.10.10.60:FF:000062">
    <property type="entry name" value="zinc fingers and homeoboxes protein 3"/>
    <property type="match status" value="1"/>
</dbReference>
<organism evidence="19 20">
    <name type="scientific">Xenopus laevis</name>
    <name type="common">African clawed frog</name>
    <dbReference type="NCBI Taxonomy" id="8355"/>
    <lineage>
        <taxon>Eukaryota</taxon>
        <taxon>Metazoa</taxon>
        <taxon>Chordata</taxon>
        <taxon>Craniata</taxon>
        <taxon>Vertebrata</taxon>
        <taxon>Euteleostomi</taxon>
        <taxon>Amphibia</taxon>
        <taxon>Batrachia</taxon>
        <taxon>Anura</taxon>
        <taxon>Pipoidea</taxon>
        <taxon>Pipidae</taxon>
        <taxon>Xenopodinae</taxon>
        <taxon>Xenopus</taxon>
        <taxon>Xenopus</taxon>
    </lineage>
</organism>
<dbReference type="RefSeq" id="XP_018097663.1">
    <property type="nucleotide sequence ID" value="XM_018242174.2"/>
</dbReference>
<dbReference type="PANTHER" id="PTHR15467">
    <property type="entry name" value="ZINC-FINGERS AND HOMEOBOXES RELATED"/>
    <property type="match status" value="1"/>
</dbReference>
<feature type="domain" description="Homeobox" evidence="18">
    <location>
        <begin position="315"/>
        <end position="358"/>
    </location>
</feature>
<reference evidence="20" key="1">
    <citation type="submission" date="2025-08" db="UniProtKB">
        <authorList>
            <consortium name="RefSeq"/>
        </authorList>
    </citation>
    <scope>IDENTIFICATION</scope>
    <source>
        <strain evidence="20">J_2021</strain>
        <tissue evidence="20">Erythrocytes</tissue>
    </source>
</reference>
<evidence type="ECO:0000256" key="8">
    <source>
        <dbReference type="ARBA" id="ARBA00022782"/>
    </source>
</evidence>
<dbReference type="PANTHER" id="PTHR15467:SF6">
    <property type="entry name" value="ZINC FINGERS AND HOMEOBOXES PROTEIN 3"/>
    <property type="match status" value="1"/>
</dbReference>
<keyword evidence="11 15" id="KW-0238">DNA-binding</keyword>
<evidence type="ECO:0000256" key="14">
    <source>
        <dbReference type="ARBA" id="ARBA00023242"/>
    </source>
</evidence>
<evidence type="ECO:0000256" key="13">
    <source>
        <dbReference type="ARBA" id="ARBA00023163"/>
    </source>
</evidence>
<dbReference type="Pfam" id="PF00046">
    <property type="entry name" value="Homeodomain"/>
    <property type="match status" value="4"/>
</dbReference>
<keyword evidence="13" id="KW-0804">Transcription</keyword>
<dbReference type="GO" id="GO:0006357">
    <property type="term" value="P:regulation of transcription by RNA polymerase II"/>
    <property type="evidence" value="ECO:0000318"/>
    <property type="project" value="GO_Central"/>
</dbReference>
<dbReference type="InterPro" id="IPR024578">
    <property type="entry name" value="Homez_homeobox_dom"/>
</dbReference>
<evidence type="ECO:0000256" key="4">
    <source>
        <dbReference type="ARBA" id="ARBA00022553"/>
    </source>
</evidence>
<dbReference type="GO" id="GO:0005634">
    <property type="term" value="C:nucleus"/>
    <property type="evidence" value="ECO:0000318"/>
    <property type="project" value="GO_Central"/>
</dbReference>
<dbReference type="GO" id="GO:0000981">
    <property type="term" value="F:DNA-binding transcription factor activity, RNA polymerase II-specific"/>
    <property type="evidence" value="ECO:0000318"/>
    <property type="project" value="GO_Central"/>
</dbReference>
<evidence type="ECO:0000313" key="19">
    <source>
        <dbReference type="Proteomes" id="UP000186698"/>
    </source>
</evidence>
<dbReference type="PROSITE" id="PS50071">
    <property type="entry name" value="HOMEOBOX_2"/>
    <property type="match status" value="4"/>
</dbReference>
<dbReference type="InterPro" id="IPR041057">
    <property type="entry name" value="ZHX_Znf_C2H2"/>
</dbReference>
<evidence type="ECO:0000256" key="3">
    <source>
        <dbReference type="ARBA" id="ARBA00022491"/>
    </source>
</evidence>
<keyword evidence="6" id="KW-0677">Repeat</keyword>
<keyword evidence="5" id="KW-0479">Metal-binding</keyword>
<evidence type="ECO:0000256" key="6">
    <source>
        <dbReference type="ARBA" id="ARBA00022737"/>
    </source>
</evidence>
<feature type="region of interest" description="Disordered" evidence="17">
    <location>
        <begin position="20"/>
        <end position="59"/>
    </location>
</feature>
<feature type="domain" description="Homeobox" evidence="18">
    <location>
        <begin position="737"/>
        <end position="797"/>
    </location>
</feature>
<evidence type="ECO:0000256" key="17">
    <source>
        <dbReference type="SAM" id="MobiDB-lite"/>
    </source>
</evidence>
<dbReference type="AGR" id="Xenbase:XB-GENE-866490"/>
<dbReference type="InterPro" id="IPR009057">
    <property type="entry name" value="Homeodomain-like_sf"/>
</dbReference>
<keyword evidence="9" id="KW-0862">Zinc</keyword>
<evidence type="ECO:0000256" key="9">
    <source>
        <dbReference type="ARBA" id="ARBA00022833"/>
    </source>
</evidence>
<proteinExistence type="inferred from homology"/>
<dbReference type="GeneID" id="444084"/>
<feature type="region of interest" description="Disordered" evidence="17">
    <location>
        <begin position="862"/>
        <end position="933"/>
    </location>
</feature>
<feature type="compositionally biased region" description="Polar residues" evidence="17">
    <location>
        <begin position="906"/>
        <end position="933"/>
    </location>
</feature>
<sequence>MASKRKSTTPCMIPLKTLAPDRSTDISEEFADKSAKQEGSDILQDTDLGEDNNAVQSNGHENVDGDKYFCKYCNFGSHDTKLFIEHMVLKHTGFKEDPSYVCIACSFLVKDSKELEAHNAESHSESNFTWSVAKHENYTIVEQSLTDHNTDPIMHQHLPGQSVDEFSEISITKTPIMKIMKNKAETKKIFTIKDSNHLSEEVEKKPHLLSNNGFLPGNKVVGKVVNSSPVVNGSIIGTVPVLQTGLTQLLSINSSQSVMQPKLPTMISPVLTKPTVASKSQHITQPPTAKNLPKVMIPLSSIPTYNVSMDSNCFLKNSFNKFPYPTKAELCYLTVVTKYPEEQIKIWFTAQRLKQGISWTPEEIEDSRKKMFNTVIQSIPQPMPQPTITVLNAPLVTNTNNVQSLIQASLPSHIVNQPQGASGLLVTQPIIPNGIQGASTAVSLNVTNIPSHQATTQTMSSSSAVRIVGSTRPVTPTSPTMSSQSLYDANSYRSKKSRQQLTALKNSFYRSQFPSHGEVARLTKITGLNTRDVRKWFSDKRYHWRNKAANTIDSSSSILDTSADVTYSMLKEQDYTLQASASASSHSSRRHSWNPTPDFTPKYKERAPEQVRALEKSFFQSSFPTVDEVNSLRSETKMTRREIDSWFAEKRKRLAEENKKGNVEDQGYEDSADELIISESIESPPAESMGHIPSERKVNPIKINLKNLRVTESSDCAEVASENDNSMSLDGENGAVPSPKIRNVKKTAQQREILKHMFVQTQWPSSEEYEHLVEQTGLSRTDLVRWFGDCRYSFKNGQLKWYDRYKRVVAECKPVSHQPLLDYYSQHHLVYDYDLEGLCEKSGLTLEEVKTWFAHRMEEEVHAESDAGSEGLPSDVGEKTVEQMEAYNGVSELSENSESWEPAAQEPSTDAVQSEQPSSIQLEDQLPTTKEAD</sequence>
<dbReference type="SUPFAM" id="SSF46689">
    <property type="entry name" value="Homeodomain-like"/>
    <property type="match status" value="5"/>
</dbReference>
<feature type="domain" description="Homeobox" evidence="18">
    <location>
        <begin position="609"/>
        <end position="657"/>
    </location>
</feature>
<accession>A0A8J0TYS6</accession>
<evidence type="ECO:0000259" key="18">
    <source>
        <dbReference type="PROSITE" id="PS50071"/>
    </source>
</evidence>
<evidence type="ECO:0000313" key="20">
    <source>
        <dbReference type="RefSeq" id="XP_018097663.1"/>
    </source>
</evidence>
<dbReference type="GO" id="GO:0030154">
    <property type="term" value="P:cell differentiation"/>
    <property type="evidence" value="ECO:0007669"/>
    <property type="project" value="UniProtKB-KW"/>
</dbReference>
<dbReference type="CDD" id="cd00086">
    <property type="entry name" value="homeodomain"/>
    <property type="match status" value="4"/>
</dbReference>
<dbReference type="InterPro" id="IPR001356">
    <property type="entry name" value="HD"/>
</dbReference>
<keyword evidence="3" id="KW-0678">Repressor</keyword>
<dbReference type="InterPro" id="IPR013087">
    <property type="entry name" value="Znf_C2H2_type"/>
</dbReference>
<dbReference type="InterPro" id="IPR036236">
    <property type="entry name" value="Znf_C2H2_sf"/>
</dbReference>
<feature type="compositionally biased region" description="Polar residues" evidence="17">
    <location>
        <begin position="472"/>
        <end position="492"/>
    </location>
</feature>
<dbReference type="CTD" id="444084"/>
<evidence type="ECO:0000256" key="15">
    <source>
        <dbReference type="PROSITE-ProRule" id="PRU00108"/>
    </source>
</evidence>
<keyword evidence="8" id="KW-0221">Differentiation</keyword>